<dbReference type="VEuPathDB" id="FungiDB:PYU1_G001622"/>
<evidence type="ECO:0000313" key="2">
    <source>
        <dbReference type="EnsemblProtists" id="PYU1_T001622"/>
    </source>
</evidence>
<proteinExistence type="predicted"/>
<evidence type="ECO:0000313" key="3">
    <source>
        <dbReference type="Proteomes" id="UP000019132"/>
    </source>
</evidence>
<evidence type="ECO:0008006" key="4">
    <source>
        <dbReference type="Google" id="ProtNLM"/>
    </source>
</evidence>
<reference evidence="3" key="2">
    <citation type="submission" date="2010-04" db="EMBL/GenBank/DDBJ databases">
        <authorList>
            <person name="Buell R."/>
            <person name="Hamilton J."/>
            <person name="Hostetler J."/>
        </authorList>
    </citation>
    <scope>NUCLEOTIDE SEQUENCE [LARGE SCALE GENOMIC DNA]</scope>
    <source>
        <strain evidence="3">DAOM:BR144</strain>
    </source>
</reference>
<dbReference type="AlphaFoldDB" id="K3W9I1"/>
<protein>
    <recommendedName>
        <fullName evidence="4">M96 mating-specific protein family</fullName>
    </recommendedName>
</protein>
<sequence length="468" mass="51678">MELMEKLEHAGGFAVDEAQLLDEADALLRGLEPTAFIYLSNDAPLGSGEQSLGADSSDDTVAIPVKREPAGEMKALVVAEPARPKKGRRPKPGAMRNHSRDRLQRELASLRSHVVGLEKDLLMLRTSKSTIRQLVLPKVWEEIAKSQASKLHAAKADNKRLKAMVATQKTQVVEMENRIINWQHATTVLIQSSSISMFQPKTVHLDPGDEVLLEMFISELDATYAQLESAFRDAGMDQLGPECFSSVMPKTTVSSDGVLQRSYFELVDVDTSPFDFRLTSRVAWHCFGQQSRSSDVVHYKSIAGGDDVIAMKQRVKRVYNGVVVYCHSLTVLKQIELPDRSVDVWRGMFKGVDCFEGSIVQETGWLVSSALPPIGDDDSAVGSVVKSLAILEPKRDHDENGVSATHAETDVMTNLVVEAYDDDIAEVGEMMENMLLEHTVATKGELSHESSYEHKFGNNSNKIAYSSN</sequence>
<dbReference type="OMA" id="LEMFISE"/>
<dbReference type="Proteomes" id="UP000019132">
    <property type="component" value="Unassembled WGS sequence"/>
</dbReference>
<dbReference type="HOGENOM" id="CLU_027764_5_0_1"/>
<evidence type="ECO:0000256" key="1">
    <source>
        <dbReference type="SAM" id="MobiDB-lite"/>
    </source>
</evidence>
<dbReference type="eggNOG" id="ENOG502RX17">
    <property type="taxonomic scope" value="Eukaryota"/>
</dbReference>
<keyword evidence="3" id="KW-1185">Reference proteome</keyword>
<accession>K3W9I1</accession>
<name>K3W9I1_GLOUD</name>
<reference evidence="3" key="1">
    <citation type="journal article" date="2010" name="Genome Biol.">
        <title>Genome sequence of the necrotrophic plant pathogen Pythium ultimum reveals original pathogenicity mechanisms and effector repertoire.</title>
        <authorList>
            <person name="Levesque C.A."/>
            <person name="Brouwer H."/>
            <person name="Cano L."/>
            <person name="Hamilton J.P."/>
            <person name="Holt C."/>
            <person name="Huitema E."/>
            <person name="Raffaele S."/>
            <person name="Robideau G.P."/>
            <person name="Thines M."/>
            <person name="Win J."/>
            <person name="Zerillo M.M."/>
            <person name="Beakes G.W."/>
            <person name="Boore J.L."/>
            <person name="Busam D."/>
            <person name="Dumas B."/>
            <person name="Ferriera S."/>
            <person name="Fuerstenberg S.I."/>
            <person name="Gachon C.M."/>
            <person name="Gaulin E."/>
            <person name="Govers F."/>
            <person name="Grenville-Briggs L."/>
            <person name="Horner N."/>
            <person name="Hostetler J."/>
            <person name="Jiang R.H."/>
            <person name="Johnson J."/>
            <person name="Krajaejun T."/>
            <person name="Lin H."/>
            <person name="Meijer H.J."/>
            <person name="Moore B."/>
            <person name="Morris P."/>
            <person name="Phuntmart V."/>
            <person name="Puiu D."/>
            <person name="Shetty J."/>
            <person name="Stajich J.E."/>
            <person name="Tripathy S."/>
            <person name="Wawra S."/>
            <person name="van West P."/>
            <person name="Whitty B.R."/>
            <person name="Coutinho P.M."/>
            <person name="Henrissat B."/>
            <person name="Martin F."/>
            <person name="Thomas P.D."/>
            <person name="Tyler B.M."/>
            <person name="De Vries R.P."/>
            <person name="Kamoun S."/>
            <person name="Yandell M."/>
            <person name="Tisserat N."/>
            <person name="Buell C.R."/>
        </authorList>
    </citation>
    <scope>NUCLEOTIDE SEQUENCE</scope>
    <source>
        <strain evidence="3">DAOM:BR144</strain>
    </source>
</reference>
<dbReference type="InParanoid" id="K3W9I1"/>
<reference evidence="2" key="3">
    <citation type="submission" date="2015-02" db="UniProtKB">
        <authorList>
            <consortium name="EnsemblProtists"/>
        </authorList>
    </citation>
    <scope>IDENTIFICATION</scope>
    <source>
        <strain evidence="2">DAOM BR144</strain>
    </source>
</reference>
<organism evidence="2 3">
    <name type="scientific">Globisporangium ultimum (strain ATCC 200006 / CBS 805.95 / DAOM BR144)</name>
    <name type="common">Pythium ultimum</name>
    <dbReference type="NCBI Taxonomy" id="431595"/>
    <lineage>
        <taxon>Eukaryota</taxon>
        <taxon>Sar</taxon>
        <taxon>Stramenopiles</taxon>
        <taxon>Oomycota</taxon>
        <taxon>Peronosporomycetes</taxon>
        <taxon>Pythiales</taxon>
        <taxon>Pythiaceae</taxon>
        <taxon>Globisporangium</taxon>
    </lineage>
</organism>
<feature type="region of interest" description="Disordered" evidence="1">
    <location>
        <begin position="82"/>
        <end position="101"/>
    </location>
</feature>
<dbReference type="EMBL" id="GL376626">
    <property type="status" value="NOT_ANNOTATED_CDS"/>
    <property type="molecule type" value="Genomic_DNA"/>
</dbReference>
<dbReference type="EnsemblProtists" id="PYU1_T001622">
    <property type="protein sequence ID" value="PYU1_T001622"/>
    <property type="gene ID" value="PYU1_G001622"/>
</dbReference>